<dbReference type="Proteomes" id="UP000244005">
    <property type="component" value="Chromosome Y"/>
</dbReference>
<gene>
    <name evidence="1" type="ORF">MARPO_YA0003</name>
</gene>
<reference evidence="2" key="1">
    <citation type="journal article" date="2017" name="Cell">
        <title>Insights into land plant evolution garnered from the Marchantia polymorpha genome.</title>
        <authorList>
            <person name="Bowman J.L."/>
            <person name="Kohchi T."/>
            <person name="Yamato K.T."/>
            <person name="Jenkins J."/>
            <person name="Shu S."/>
            <person name="Ishizaki K."/>
            <person name="Yamaoka S."/>
            <person name="Nishihama R."/>
            <person name="Nakamura Y."/>
            <person name="Berger F."/>
            <person name="Adam C."/>
            <person name="Aki S.S."/>
            <person name="Althoff F."/>
            <person name="Araki T."/>
            <person name="Arteaga-Vazquez M.A."/>
            <person name="Balasubrmanian S."/>
            <person name="Barry K."/>
            <person name="Bauer D."/>
            <person name="Boehm C.R."/>
            <person name="Briginshaw L."/>
            <person name="Caballero-Perez J."/>
            <person name="Catarino B."/>
            <person name="Chen F."/>
            <person name="Chiyoda S."/>
            <person name="Chovatia M."/>
            <person name="Davies K.M."/>
            <person name="Delmans M."/>
            <person name="Demura T."/>
            <person name="Dierschke T."/>
            <person name="Dolan L."/>
            <person name="Dorantes-Acosta A.E."/>
            <person name="Eklund D.M."/>
            <person name="Florent S.N."/>
            <person name="Flores-Sandoval E."/>
            <person name="Fujiyama A."/>
            <person name="Fukuzawa H."/>
            <person name="Galik B."/>
            <person name="Grimanelli D."/>
            <person name="Grimwood J."/>
            <person name="Grossniklaus U."/>
            <person name="Hamada T."/>
            <person name="Haseloff J."/>
            <person name="Hetherington A.J."/>
            <person name="Higo A."/>
            <person name="Hirakawa Y."/>
            <person name="Hundley H.N."/>
            <person name="Ikeda Y."/>
            <person name="Inoue K."/>
            <person name="Inoue S.I."/>
            <person name="Ishida S."/>
            <person name="Jia Q."/>
            <person name="Kakita M."/>
            <person name="Kanazawa T."/>
            <person name="Kawai Y."/>
            <person name="Kawashima T."/>
            <person name="Kennedy M."/>
            <person name="Kinose K."/>
            <person name="Kinoshita T."/>
            <person name="Kohara Y."/>
            <person name="Koide E."/>
            <person name="Komatsu K."/>
            <person name="Kopischke S."/>
            <person name="Kubo M."/>
            <person name="Kyozuka J."/>
            <person name="Lagercrantz U."/>
            <person name="Lin S.S."/>
            <person name="Lindquist E."/>
            <person name="Lipzen A.M."/>
            <person name="Lu C.W."/>
            <person name="De Luna E."/>
            <person name="Martienssen R.A."/>
            <person name="Minamino N."/>
            <person name="Mizutani M."/>
            <person name="Mizutani M."/>
            <person name="Mochizuki N."/>
            <person name="Monte I."/>
            <person name="Mosher R."/>
            <person name="Nagasaki H."/>
            <person name="Nakagami H."/>
            <person name="Naramoto S."/>
            <person name="Nishitani K."/>
            <person name="Ohtani M."/>
            <person name="Okamoto T."/>
            <person name="Okumura M."/>
            <person name="Phillips J."/>
            <person name="Pollak B."/>
            <person name="Reinders A."/>
            <person name="Rovekamp M."/>
            <person name="Sano R."/>
            <person name="Sawa S."/>
            <person name="Schmid M.W."/>
            <person name="Shirakawa M."/>
            <person name="Solano R."/>
            <person name="Spunde A."/>
            <person name="Suetsugu N."/>
            <person name="Sugano S."/>
            <person name="Sugiyama A."/>
            <person name="Sun R."/>
            <person name="Suzuki Y."/>
            <person name="Takenaka M."/>
            <person name="Takezawa D."/>
            <person name="Tomogane H."/>
            <person name="Tsuzuki M."/>
            <person name="Ueda T."/>
            <person name="Umeda M."/>
            <person name="Ward J.M."/>
            <person name="Watanabe Y."/>
            <person name="Yazaki K."/>
            <person name="Yokoyama R."/>
            <person name="Yoshitake Y."/>
            <person name="Yotsui I."/>
            <person name="Zachgo S."/>
            <person name="Schmutz J."/>
        </authorList>
    </citation>
    <scope>NUCLEOTIDE SEQUENCE [LARGE SCALE GENOMIC DNA]</scope>
    <source>
        <strain evidence="2">Tak-1</strain>
    </source>
</reference>
<proteinExistence type="predicted"/>
<keyword evidence="2" id="KW-1185">Reference proteome</keyword>
<organism evidence="1 2">
    <name type="scientific">Marchantia polymorpha</name>
    <name type="common">Common liverwort</name>
    <name type="synonym">Marchantia aquatica</name>
    <dbReference type="NCBI Taxonomy" id="3197"/>
    <lineage>
        <taxon>Eukaryota</taxon>
        <taxon>Viridiplantae</taxon>
        <taxon>Streptophyta</taxon>
        <taxon>Embryophyta</taxon>
        <taxon>Marchantiophyta</taxon>
        <taxon>Marchantiopsida</taxon>
        <taxon>Marchantiidae</taxon>
        <taxon>Marchantiales</taxon>
        <taxon>Marchantiaceae</taxon>
        <taxon>Marchantia</taxon>
    </lineage>
</organism>
<dbReference type="AlphaFoldDB" id="A0A2R6VWX8"/>
<protein>
    <recommendedName>
        <fullName evidence="3">RRM domain-containing protein</fullName>
    </recommendedName>
</protein>
<accession>A0A2R6VWX8</accession>
<dbReference type="Gene3D" id="3.30.70.1820">
    <property type="entry name" value="L1 transposable element, RRM domain"/>
    <property type="match status" value="1"/>
</dbReference>
<evidence type="ECO:0008006" key="3">
    <source>
        <dbReference type="Google" id="ProtNLM"/>
    </source>
</evidence>
<evidence type="ECO:0000313" key="2">
    <source>
        <dbReference type="Proteomes" id="UP000244005"/>
    </source>
</evidence>
<dbReference type="OrthoDB" id="5988934at2759"/>
<dbReference type="EMBL" id="KZ772944">
    <property type="protein sequence ID" value="PTQ26112.1"/>
    <property type="molecule type" value="Genomic_DNA"/>
</dbReference>
<sequence length="251" mass="28489">MASQDDIFQLLQTIFEELKELRHEFKMQQAALTLAHNQIRELKGSQKNVEKVFKDSVGVMWDVSKSVDDIQGKVCSQMTSADSPRLHEVVESLDLKIKSYAEATKAAQISFCQEQEIEKTNQLARRKNVRISGLPEIENEDVKSVVTKFLDETLQVSNAELAQAFRIGNKGAQPRGIIVKFVNQTQRDVALANKAMLKGRRIWLDPDLTPLQVEVRRKELAKVKEAQELGFVAYLHDGRAIVTQRRRVSST</sequence>
<name>A0A2R6VWX8_MARPO</name>
<evidence type="ECO:0000313" key="1">
    <source>
        <dbReference type="EMBL" id="PTQ26112.1"/>
    </source>
</evidence>